<protein>
    <recommendedName>
        <fullName evidence="3">Transglutaminase-like domain-containing protein</fullName>
    </recommendedName>
</protein>
<feature type="transmembrane region" description="Helical" evidence="2">
    <location>
        <begin position="483"/>
        <end position="504"/>
    </location>
</feature>
<reference evidence="4 5" key="1">
    <citation type="journal article" date="2016" name="Nat. Microbiol.">
        <title>Genomic inference of the metabolism of cosmopolitan subsurface Archaea, Hadesarchaea.</title>
        <authorList>
            <person name="Baker B.J."/>
            <person name="Saw J.H."/>
            <person name="Lind A.E."/>
            <person name="Lazar C.S."/>
            <person name="Hinrichs K.-U."/>
            <person name="Teske A.P."/>
            <person name="Ettema T.J."/>
        </authorList>
    </citation>
    <scope>NUCLEOTIDE SEQUENCE [LARGE SCALE GENOMIC DNA]</scope>
</reference>
<dbReference type="InterPro" id="IPR038765">
    <property type="entry name" value="Papain-like_cys_pep_sf"/>
</dbReference>
<dbReference type="SUPFAM" id="SSF54001">
    <property type="entry name" value="Cysteine proteinases"/>
    <property type="match status" value="1"/>
</dbReference>
<name>A0A147K0K0_HADYE</name>
<sequence>MKKLLLLVVFLLLLSAPLASAQPQEAAVYTIKMTYRVQNTGQNEAVNVNVGVYLFGRVSGWGNQEVISERITLDGEEIFPEIVETEDNRWTKIALGDLAPGETKVVEVVQVLKVGAVDLEVDPEKVGTEIPQELLIYTQPVAGLWESDDPEIRLLAQRFTENTNNFYQKARQIFDQLVEKTGGGSLLRYETQPVEHGALWALQNGRGDCTEFSNLMVALLRAAGIPAKVVSGYAFLPLYNPAGVSENADVLGHAYVIFYLPNYGWIPADAVWPRYVGSFGRMDYTHIAGASVGGDEAVNPDGISWPSPGHVSWNFEFYSGQPTELLVNSTGTIEAEILLQSLLQASPQLENGIMTVMLTVKNMGREGVRNLVAELHLDNAMFEALTTKREKAALASQEQWITSFAVRVKEPAYGTTQQLNSSVVFESSDSRFNAFLSKSSDKVTIAAVVTSSPTLTTPPREPTSPATSSPELTPSPTTPPPDLTIFLLFGVLVTAVVLFAAVMARR</sequence>
<proteinExistence type="predicted"/>
<dbReference type="Pfam" id="PF01841">
    <property type="entry name" value="Transglut_core"/>
    <property type="match status" value="1"/>
</dbReference>
<evidence type="ECO:0000256" key="1">
    <source>
        <dbReference type="SAM" id="MobiDB-lite"/>
    </source>
</evidence>
<dbReference type="STRING" id="1776334.APZ16_02925"/>
<dbReference type="Proteomes" id="UP000074294">
    <property type="component" value="Unassembled WGS sequence"/>
</dbReference>
<accession>A0A147K0K0</accession>
<dbReference type="PANTHER" id="PTHR33490:SF3">
    <property type="entry name" value="CONSERVED INTEGRAL MEMBRANE PROTEIN"/>
    <property type="match status" value="1"/>
</dbReference>
<dbReference type="InterPro" id="IPR002931">
    <property type="entry name" value="Transglutaminase-like"/>
</dbReference>
<feature type="region of interest" description="Disordered" evidence="1">
    <location>
        <begin position="451"/>
        <end position="477"/>
    </location>
</feature>
<keyword evidence="2" id="KW-1133">Transmembrane helix</keyword>
<feature type="domain" description="Transglutaminase-like" evidence="3">
    <location>
        <begin position="201"/>
        <end position="272"/>
    </location>
</feature>
<evidence type="ECO:0000313" key="4">
    <source>
        <dbReference type="EMBL" id="KUO42404.1"/>
    </source>
</evidence>
<gene>
    <name evidence="4" type="ORF">APZ16_02925</name>
</gene>
<comment type="caution">
    <text evidence="4">The sequence shown here is derived from an EMBL/GenBank/DDBJ whole genome shotgun (WGS) entry which is preliminary data.</text>
</comment>
<dbReference type="Gene3D" id="3.10.620.30">
    <property type="match status" value="1"/>
</dbReference>
<dbReference type="SMART" id="SM00460">
    <property type="entry name" value="TGc"/>
    <property type="match status" value="1"/>
</dbReference>
<evidence type="ECO:0000256" key="2">
    <source>
        <dbReference type="SAM" id="Phobius"/>
    </source>
</evidence>
<dbReference type="PANTHER" id="PTHR33490">
    <property type="entry name" value="BLR5614 PROTEIN-RELATED"/>
    <property type="match status" value="1"/>
</dbReference>
<evidence type="ECO:0000313" key="5">
    <source>
        <dbReference type="Proteomes" id="UP000074294"/>
    </source>
</evidence>
<keyword evidence="2" id="KW-0812">Transmembrane</keyword>
<feature type="compositionally biased region" description="Low complexity" evidence="1">
    <location>
        <begin position="451"/>
        <end position="475"/>
    </location>
</feature>
<dbReference type="EMBL" id="LQMQ01000007">
    <property type="protein sequence ID" value="KUO42404.1"/>
    <property type="molecule type" value="Genomic_DNA"/>
</dbReference>
<dbReference type="AlphaFoldDB" id="A0A147K0K0"/>
<keyword evidence="2" id="KW-0472">Membrane</keyword>
<evidence type="ECO:0000259" key="3">
    <source>
        <dbReference type="SMART" id="SM00460"/>
    </source>
</evidence>
<organism evidence="4 5">
    <name type="scientific">Hadarchaeum yellowstonense</name>
    <dbReference type="NCBI Taxonomy" id="1776334"/>
    <lineage>
        <taxon>Archaea</taxon>
        <taxon>Methanobacteriati</taxon>
        <taxon>Candidatus Hadarchaeota</taxon>
        <taxon>Candidatus Hadarchaeia</taxon>
        <taxon>Candidatus Hadarchaeales</taxon>
        <taxon>Candidatus Hadarchaeaceae</taxon>
        <taxon>Candidatus Hadarchaeum</taxon>
    </lineage>
</organism>